<name>A0A382BFI6_9ZZZZ</name>
<feature type="domain" description="Carboxyltransferase" evidence="4">
    <location>
        <begin position="16"/>
        <end position="70"/>
    </location>
</feature>
<sequence length="71" mass="7848">MQTTIQDHGRYGCRHMGVPQSGAADFFSYKLANFLLGQLPNATVLECTLTGPRLRFLSNMQIMISGADMQP</sequence>
<dbReference type="GO" id="GO:0016787">
    <property type="term" value="F:hydrolase activity"/>
    <property type="evidence" value="ECO:0007669"/>
    <property type="project" value="UniProtKB-KW"/>
</dbReference>
<evidence type="ECO:0000259" key="4">
    <source>
        <dbReference type="Pfam" id="PF02626"/>
    </source>
</evidence>
<dbReference type="EMBL" id="UINC01029618">
    <property type="protein sequence ID" value="SVB12630.1"/>
    <property type="molecule type" value="Genomic_DNA"/>
</dbReference>
<feature type="non-terminal residue" evidence="5">
    <location>
        <position position="71"/>
    </location>
</feature>
<reference evidence="5" key="1">
    <citation type="submission" date="2018-05" db="EMBL/GenBank/DDBJ databases">
        <authorList>
            <person name="Lanie J.A."/>
            <person name="Ng W.-L."/>
            <person name="Kazmierczak K.M."/>
            <person name="Andrzejewski T.M."/>
            <person name="Davidsen T.M."/>
            <person name="Wayne K.J."/>
            <person name="Tettelin H."/>
            <person name="Glass J.I."/>
            <person name="Rusch D."/>
            <person name="Podicherti R."/>
            <person name="Tsui H.-C.T."/>
            <person name="Winkler M.E."/>
        </authorList>
    </citation>
    <scope>NUCLEOTIDE SEQUENCE</scope>
</reference>
<gene>
    <name evidence="5" type="ORF">METZ01_LOCUS165484</name>
</gene>
<evidence type="ECO:0000256" key="1">
    <source>
        <dbReference type="ARBA" id="ARBA00022741"/>
    </source>
</evidence>
<keyword evidence="3" id="KW-0067">ATP-binding</keyword>
<dbReference type="InterPro" id="IPR003778">
    <property type="entry name" value="CT_A_B"/>
</dbReference>
<protein>
    <recommendedName>
        <fullName evidence="4">Carboxyltransferase domain-containing protein</fullName>
    </recommendedName>
</protein>
<keyword evidence="1" id="KW-0547">Nucleotide-binding</keyword>
<evidence type="ECO:0000256" key="3">
    <source>
        <dbReference type="ARBA" id="ARBA00022840"/>
    </source>
</evidence>
<dbReference type="Pfam" id="PF02626">
    <property type="entry name" value="CT_A_B"/>
    <property type="match status" value="1"/>
</dbReference>
<proteinExistence type="predicted"/>
<evidence type="ECO:0000256" key="2">
    <source>
        <dbReference type="ARBA" id="ARBA00022801"/>
    </source>
</evidence>
<dbReference type="PANTHER" id="PTHR43309">
    <property type="entry name" value="5-OXOPROLINASE SUBUNIT C"/>
    <property type="match status" value="1"/>
</dbReference>
<dbReference type="InterPro" id="IPR052708">
    <property type="entry name" value="PxpC"/>
</dbReference>
<dbReference type="AlphaFoldDB" id="A0A382BFI6"/>
<keyword evidence="2" id="KW-0378">Hydrolase</keyword>
<accession>A0A382BFI6</accession>
<organism evidence="5">
    <name type="scientific">marine metagenome</name>
    <dbReference type="NCBI Taxonomy" id="408172"/>
    <lineage>
        <taxon>unclassified sequences</taxon>
        <taxon>metagenomes</taxon>
        <taxon>ecological metagenomes</taxon>
    </lineage>
</organism>
<dbReference type="GO" id="GO:0005524">
    <property type="term" value="F:ATP binding"/>
    <property type="evidence" value="ECO:0007669"/>
    <property type="project" value="UniProtKB-KW"/>
</dbReference>
<evidence type="ECO:0000313" key="5">
    <source>
        <dbReference type="EMBL" id="SVB12630.1"/>
    </source>
</evidence>
<dbReference type="PANTHER" id="PTHR43309:SF3">
    <property type="entry name" value="5-OXOPROLINASE SUBUNIT C"/>
    <property type="match status" value="1"/>
</dbReference>